<dbReference type="InterPro" id="IPR008978">
    <property type="entry name" value="HSP20-like_chaperone"/>
</dbReference>
<dbReference type="Pfam" id="PF00011">
    <property type="entry name" value="HSP20"/>
    <property type="match status" value="2"/>
</dbReference>
<evidence type="ECO:0000256" key="4">
    <source>
        <dbReference type="SAM" id="MobiDB-lite"/>
    </source>
</evidence>
<organism evidence="6">
    <name type="scientific">Ananas comosus var. bracteatus</name>
    <name type="common">red pineapple</name>
    <dbReference type="NCBI Taxonomy" id="296719"/>
    <lineage>
        <taxon>Eukaryota</taxon>
        <taxon>Viridiplantae</taxon>
        <taxon>Streptophyta</taxon>
        <taxon>Embryophyta</taxon>
        <taxon>Tracheophyta</taxon>
        <taxon>Spermatophyta</taxon>
        <taxon>Magnoliopsida</taxon>
        <taxon>Liliopsida</taxon>
        <taxon>Poales</taxon>
        <taxon>Bromeliaceae</taxon>
        <taxon>Bromelioideae</taxon>
        <taxon>Ananas</taxon>
    </lineage>
</organism>
<dbReference type="PANTHER" id="PTHR11527">
    <property type="entry name" value="HEAT-SHOCK PROTEIN 20 FAMILY MEMBER"/>
    <property type="match status" value="1"/>
</dbReference>
<protein>
    <recommendedName>
        <fullName evidence="5">SHSP domain-containing protein</fullName>
    </recommendedName>
</protein>
<sequence length="353" mass="37992">MLMLVNIVKSTLMKAAIVIGYYAKKTKRRDGHCGGRRRPPLALGAAAGDVGRSRRSPAGEEGGSGECADGRARAPQWQLVIAVDVPGASREDVTVRLEDGKLLVIFGEQRRAADDEGVKYLRTERRVGKFVRNFLPETANLDSVSAVYKERMPPPPEPKKRKTIEVKAGRETCIGPSIRQEKENNGRARVWAGEPAALDAAAADGDPGGDGEDLQRADAEVRARREGNGVDPRGREGAAQRLRVRGGHAGVKSGRSRSRSRRAASSSSAARGREEEEEETKRRRRGQVPADGAEDGEAHAEVRAPEDANVDAITAVCRDGVLTVTVDKVPPRSPEAQDHRGEGCLNLPPNLAS</sequence>
<dbReference type="InterPro" id="IPR031107">
    <property type="entry name" value="Small_HSP"/>
</dbReference>
<evidence type="ECO:0000259" key="5">
    <source>
        <dbReference type="PROSITE" id="PS01031"/>
    </source>
</evidence>
<evidence type="ECO:0000256" key="3">
    <source>
        <dbReference type="RuleBase" id="RU003616"/>
    </source>
</evidence>
<dbReference type="PROSITE" id="PS01031">
    <property type="entry name" value="SHSP"/>
    <property type="match status" value="1"/>
</dbReference>
<feature type="domain" description="SHSP" evidence="5">
    <location>
        <begin position="61"/>
        <end position="177"/>
    </location>
</feature>
<accession>A0A6V7QIX7</accession>
<feature type="compositionally biased region" description="Basic and acidic residues" evidence="4">
    <location>
        <begin position="296"/>
        <end position="306"/>
    </location>
</feature>
<proteinExistence type="inferred from homology"/>
<dbReference type="CDD" id="cd06464">
    <property type="entry name" value="ACD_sHsps-like"/>
    <property type="match status" value="2"/>
</dbReference>
<dbReference type="SUPFAM" id="SSF49764">
    <property type="entry name" value="HSP20-like chaperones"/>
    <property type="match status" value="2"/>
</dbReference>
<feature type="region of interest" description="Disordered" evidence="4">
    <location>
        <begin position="29"/>
        <end position="70"/>
    </location>
</feature>
<feature type="compositionally biased region" description="Basic residues" evidence="4">
    <location>
        <begin position="29"/>
        <end position="39"/>
    </location>
</feature>
<comment type="similarity">
    <text evidence="2 3">Belongs to the small heat shock protein (HSP20) family.</text>
</comment>
<evidence type="ECO:0000256" key="1">
    <source>
        <dbReference type="ARBA" id="ARBA00023016"/>
    </source>
</evidence>
<feature type="region of interest" description="Disordered" evidence="4">
    <location>
        <begin position="328"/>
        <end position="353"/>
    </location>
</feature>
<reference evidence="6" key="1">
    <citation type="submission" date="2020-07" db="EMBL/GenBank/DDBJ databases">
        <authorList>
            <person name="Lin J."/>
        </authorList>
    </citation>
    <scope>NUCLEOTIDE SEQUENCE</scope>
</reference>
<keyword evidence="1" id="KW-0346">Stress response</keyword>
<feature type="region of interest" description="Disordered" evidence="4">
    <location>
        <begin position="200"/>
        <end position="308"/>
    </location>
</feature>
<evidence type="ECO:0000313" key="6">
    <source>
        <dbReference type="EMBL" id="CAD1843112.1"/>
    </source>
</evidence>
<feature type="compositionally biased region" description="Basic and acidic residues" evidence="4">
    <location>
        <begin position="213"/>
        <end position="238"/>
    </location>
</feature>
<dbReference type="Gene3D" id="2.60.40.790">
    <property type="match status" value="2"/>
</dbReference>
<dbReference type="EMBL" id="LR862136">
    <property type="protein sequence ID" value="CAD1843112.1"/>
    <property type="molecule type" value="Genomic_DNA"/>
</dbReference>
<name>A0A6V7QIX7_ANACO</name>
<dbReference type="AlphaFoldDB" id="A0A6V7QIX7"/>
<gene>
    <name evidence="6" type="ORF">CB5_LOCUS26323</name>
</gene>
<dbReference type="InterPro" id="IPR002068">
    <property type="entry name" value="A-crystallin/Hsp20_dom"/>
</dbReference>
<evidence type="ECO:0000256" key="2">
    <source>
        <dbReference type="PROSITE-ProRule" id="PRU00285"/>
    </source>
</evidence>